<dbReference type="PANTHER" id="PTHR47893">
    <property type="entry name" value="REGULATORY PROTEIN PCHR"/>
    <property type="match status" value="1"/>
</dbReference>
<evidence type="ECO:0000256" key="1">
    <source>
        <dbReference type="ARBA" id="ARBA00023015"/>
    </source>
</evidence>
<dbReference type="Gene3D" id="1.10.10.60">
    <property type="entry name" value="Homeodomain-like"/>
    <property type="match status" value="1"/>
</dbReference>
<protein>
    <submittedName>
        <fullName evidence="5">Helix-turn-helix transcriptional regulator</fullName>
    </submittedName>
</protein>
<dbReference type="PANTHER" id="PTHR47893:SF1">
    <property type="entry name" value="REGULATORY PROTEIN PCHR"/>
    <property type="match status" value="1"/>
</dbReference>
<organism evidence="5 6">
    <name type="scientific">Cobetia crustatorum</name>
    <dbReference type="NCBI Taxonomy" id="553385"/>
    <lineage>
        <taxon>Bacteria</taxon>
        <taxon>Pseudomonadati</taxon>
        <taxon>Pseudomonadota</taxon>
        <taxon>Gammaproteobacteria</taxon>
        <taxon>Oceanospirillales</taxon>
        <taxon>Halomonadaceae</taxon>
        <taxon>Cobetia</taxon>
    </lineage>
</organism>
<keyword evidence="2" id="KW-0238">DNA-binding</keyword>
<keyword evidence="3" id="KW-0804">Transcription</keyword>
<dbReference type="InterPro" id="IPR018060">
    <property type="entry name" value="HTH_AraC"/>
</dbReference>
<dbReference type="Pfam" id="PF12833">
    <property type="entry name" value="HTH_18"/>
    <property type="match status" value="1"/>
</dbReference>
<keyword evidence="6" id="KW-1185">Reference proteome</keyword>
<dbReference type="GO" id="GO:0043565">
    <property type="term" value="F:sequence-specific DNA binding"/>
    <property type="evidence" value="ECO:0007669"/>
    <property type="project" value="InterPro"/>
</dbReference>
<name>A0A558HLX9_9GAMM</name>
<evidence type="ECO:0000256" key="3">
    <source>
        <dbReference type="ARBA" id="ARBA00023163"/>
    </source>
</evidence>
<keyword evidence="1" id="KW-0805">Transcription regulation</keyword>
<comment type="caution">
    <text evidence="5">The sequence shown here is derived from an EMBL/GenBank/DDBJ whole genome shotgun (WGS) entry which is preliminary data.</text>
</comment>
<dbReference type="InterPro" id="IPR053142">
    <property type="entry name" value="PchR_regulatory_protein"/>
</dbReference>
<dbReference type="PROSITE" id="PS00041">
    <property type="entry name" value="HTH_ARAC_FAMILY_1"/>
    <property type="match status" value="1"/>
</dbReference>
<sequence>MQGICSDMHDLSSVFVDVGDAERPRKPVGSPAEIAHLAMTYPQSGDWYQVRYPRSQGWAREISLWQGAMLTLCDMSVMRAHQGQHVFRDGVYLCLVLEGTLALAGHDGRWVDIAAGEGGVFRAVNAHGTSPHLLKSWHAVGRLRCISLLIEEERQQPENVRKRLGIWDTQTTSHPPYASDGPVSHISSSYAHPSRWMPGFSLYQQLEASMPAAESEVAMCEEGCLLHWQGIGLQLLSKALQTARYGTRSKASISHGRPVSESAGDAVISAAAIHASPCRHLEAVRKRLNTSPQVVHPLGELARLACMSPSSLRQKFRVAYGKSLGHYQRECRMQCAQQALLQGMSIQQVAHRVGYAHACNFATAYRRHFGLSPQEARARFHETG</sequence>
<dbReference type="InterPro" id="IPR009057">
    <property type="entry name" value="Homeodomain-like_sf"/>
</dbReference>
<dbReference type="InterPro" id="IPR018062">
    <property type="entry name" value="HTH_AraC-typ_CS"/>
</dbReference>
<feature type="domain" description="HTH araC/xylS-type" evidence="4">
    <location>
        <begin position="282"/>
        <end position="379"/>
    </location>
</feature>
<dbReference type="InterPro" id="IPR020449">
    <property type="entry name" value="Tscrpt_reg_AraC-type_HTH"/>
</dbReference>
<gene>
    <name evidence="5" type="ORF">FQP86_10145</name>
</gene>
<accession>A0A558HLX9</accession>
<dbReference type="AlphaFoldDB" id="A0A558HLX9"/>
<dbReference type="GO" id="GO:0003700">
    <property type="term" value="F:DNA-binding transcription factor activity"/>
    <property type="evidence" value="ECO:0007669"/>
    <property type="project" value="InterPro"/>
</dbReference>
<evidence type="ECO:0000256" key="2">
    <source>
        <dbReference type="ARBA" id="ARBA00023125"/>
    </source>
</evidence>
<dbReference type="Proteomes" id="UP000319941">
    <property type="component" value="Unassembled WGS sequence"/>
</dbReference>
<dbReference type="STRING" id="553385.GCA_000591415_02342"/>
<dbReference type="EMBL" id="VNFH01000006">
    <property type="protein sequence ID" value="TVU70150.1"/>
    <property type="molecule type" value="Genomic_DNA"/>
</dbReference>
<dbReference type="PRINTS" id="PR00032">
    <property type="entry name" value="HTHARAC"/>
</dbReference>
<dbReference type="SUPFAM" id="SSF46689">
    <property type="entry name" value="Homeodomain-like"/>
    <property type="match status" value="1"/>
</dbReference>
<dbReference type="OrthoDB" id="6670788at2"/>
<dbReference type="PROSITE" id="PS01124">
    <property type="entry name" value="HTH_ARAC_FAMILY_2"/>
    <property type="match status" value="1"/>
</dbReference>
<evidence type="ECO:0000313" key="6">
    <source>
        <dbReference type="Proteomes" id="UP000319941"/>
    </source>
</evidence>
<dbReference type="SMART" id="SM00342">
    <property type="entry name" value="HTH_ARAC"/>
    <property type="match status" value="1"/>
</dbReference>
<reference evidence="5 6" key="1">
    <citation type="submission" date="2019-07" db="EMBL/GenBank/DDBJ databases">
        <title>Diversity of Bacteria from Kongsfjorden, Arctic.</title>
        <authorList>
            <person name="Yu Y."/>
        </authorList>
    </citation>
    <scope>NUCLEOTIDE SEQUENCE [LARGE SCALE GENOMIC DNA]</scope>
    <source>
        <strain evidence="5 6">SM1923</strain>
    </source>
</reference>
<evidence type="ECO:0000259" key="4">
    <source>
        <dbReference type="PROSITE" id="PS01124"/>
    </source>
</evidence>
<evidence type="ECO:0000313" key="5">
    <source>
        <dbReference type="EMBL" id="TVU70150.1"/>
    </source>
</evidence>
<proteinExistence type="predicted"/>